<dbReference type="InParanoid" id="A0A0C2WCY6"/>
<accession>A0A0C2WCY6</accession>
<evidence type="ECO:0000313" key="3">
    <source>
        <dbReference type="Proteomes" id="UP000054549"/>
    </source>
</evidence>
<dbReference type="AlphaFoldDB" id="A0A0C2WCY6"/>
<evidence type="ECO:0000256" key="1">
    <source>
        <dbReference type="SAM" id="MobiDB-lite"/>
    </source>
</evidence>
<evidence type="ECO:0000313" key="2">
    <source>
        <dbReference type="EMBL" id="KIL54436.1"/>
    </source>
</evidence>
<feature type="compositionally biased region" description="Basic residues" evidence="1">
    <location>
        <begin position="260"/>
        <end position="274"/>
    </location>
</feature>
<proteinExistence type="predicted"/>
<protein>
    <submittedName>
        <fullName evidence="2">Uncharacterized protein</fullName>
    </submittedName>
</protein>
<keyword evidence="3" id="KW-1185">Reference proteome</keyword>
<dbReference type="Proteomes" id="UP000054549">
    <property type="component" value="Unassembled WGS sequence"/>
</dbReference>
<dbReference type="HOGENOM" id="CLU_567364_0_0_1"/>
<sequence length="542" mass="60022">MPQSSVERASSAKHGHYTDLIVNPMEDATTRSSTPVNILVHKTATVSLQPETPFSYTFLCLQNIFSRNLSDEHRAQALYQVFIEIASEIETTSQFNNVMARIAENLGQLGCKAKPCTLHCDKSHNEPCTLSHAEPCSLNHFFITPEPCTLEHASACTLPHNEPCTLQHAEPCTVLHIDPCTLPHAEPCTLAHNEPCSLNHFPTEPVTVAVTVPCPIAHNDPCTREHLPTPRPSSPKKAPLSLPLPLAPPAPNTSSIDKVNKRKRFKNKNKKRKLSDRDIHTIIAQEREDDVNTMIARYGSEPEMDSDGFYANLNYGLRDALNEHLELMQYDDPASFAPHLENMVNKRNAARIARGACISCGYTLSRCKCPASIVPSHVTSPVASPAPSPVFSLPSLPLPRVALPRARTEPLPPSKSDKTSIPSRAQTAPPELSRNTLTARRCTTKDASPSSFVKFMDVPVTMTREHIHDCLKDNRKWSTVDISNVEIFAIKHKDSTTVNVLKIKFKDDAQSSTAKQVLTTSISFGDSISRRCRPWYLSTRSN</sequence>
<feature type="region of interest" description="Disordered" evidence="1">
    <location>
        <begin position="223"/>
        <end position="278"/>
    </location>
</feature>
<gene>
    <name evidence="2" type="ORF">M378DRAFT_18884</name>
</gene>
<feature type="compositionally biased region" description="Low complexity" evidence="1">
    <location>
        <begin position="235"/>
        <end position="244"/>
    </location>
</feature>
<feature type="region of interest" description="Disordered" evidence="1">
    <location>
        <begin position="405"/>
        <end position="436"/>
    </location>
</feature>
<dbReference type="EMBL" id="KN818749">
    <property type="protein sequence ID" value="KIL54436.1"/>
    <property type="molecule type" value="Genomic_DNA"/>
</dbReference>
<reference evidence="2 3" key="1">
    <citation type="submission" date="2014-04" db="EMBL/GenBank/DDBJ databases">
        <title>Evolutionary Origins and Diversification of the Mycorrhizal Mutualists.</title>
        <authorList>
            <consortium name="DOE Joint Genome Institute"/>
            <consortium name="Mycorrhizal Genomics Consortium"/>
            <person name="Kohler A."/>
            <person name="Kuo A."/>
            <person name="Nagy L.G."/>
            <person name="Floudas D."/>
            <person name="Copeland A."/>
            <person name="Barry K.W."/>
            <person name="Cichocki N."/>
            <person name="Veneault-Fourrey C."/>
            <person name="LaButti K."/>
            <person name="Lindquist E.A."/>
            <person name="Lipzen A."/>
            <person name="Lundell T."/>
            <person name="Morin E."/>
            <person name="Murat C."/>
            <person name="Riley R."/>
            <person name="Ohm R."/>
            <person name="Sun H."/>
            <person name="Tunlid A."/>
            <person name="Henrissat B."/>
            <person name="Grigoriev I.V."/>
            <person name="Hibbett D.S."/>
            <person name="Martin F."/>
        </authorList>
    </citation>
    <scope>NUCLEOTIDE SEQUENCE [LARGE SCALE GENOMIC DNA]</scope>
    <source>
        <strain evidence="2 3">Koide BX008</strain>
    </source>
</reference>
<name>A0A0C2WCY6_AMAMK</name>
<organism evidence="2 3">
    <name type="scientific">Amanita muscaria (strain Koide BX008)</name>
    <dbReference type="NCBI Taxonomy" id="946122"/>
    <lineage>
        <taxon>Eukaryota</taxon>
        <taxon>Fungi</taxon>
        <taxon>Dikarya</taxon>
        <taxon>Basidiomycota</taxon>
        <taxon>Agaricomycotina</taxon>
        <taxon>Agaricomycetes</taxon>
        <taxon>Agaricomycetidae</taxon>
        <taxon>Agaricales</taxon>
        <taxon>Pluteineae</taxon>
        <taxon>Amanitaceae</taxon>
        <taxon>Amanita</taxon>
    </lineage>
</organism>